<dbReference type="PANTHER" id="PTHR32125:SF4">
    <property type="entry name" value="2-C-METHYL-D-ERYTHRITOL 4-PHOSPHATE CYTIDYLYLTRANSFERASE, CHLOROPLASTIC"/>
    <property type="match status" value="1"/>
</dbReference>
<dbReference type="SUPFAM" id="SSF53448">
    <property type="entry name" value="Nucleotide-diphospho-sugar transferases"/>
    <property type="match status" value="1"/>
</dbReference>
<dbReference type="Gene3D" id="3.90.550.10">
    <property type="entry name" value="Spore Coat Polysaccharide Biosynthesis Protein SpsA, Chain A"/>
    <property type="match status" value="1"/>
</dbReference>
<dbReference type="InterPro" id="IPR050088">
    <property type="entry name" value="IspD/TarI_cytidylyltransf_bact"/>
</dbReference>
<feature type="site" description="Transition state stabilizer" evidence="7">
    <location>
        <position position="22"/>
    </location>
</feature>
<organism evidence="8 9">
    <name type="scientific">Polycladomyces abyssicola</name>
    <dbReference type="NCBI Taxonomy" id="1125966"/>
    <lineage>
        <taxon>Bacteria</taxon>
        <taxon>Bacillati</taxon>
        <taxon>Bacillota</taxon>
        <taxon>Bacilli</taxon>
        <taxon>Bacillales</taxon>
        <taxon>Thermoactinomycetaceae</taxon>
        <taxon>Polycladomyces</taxon>
    </lineage>
</organism>
<keyword evidence="4 7" id="KW-0808">Transferase</keyword>
<keyword evidence="9" id="KW-1185">Reference proteome</keyword>
<comment type="function">
    <text evidence="7">Catalyzes the formation of 4-diphosphocytidyl-2-C-methyl-D-erythritol from CTP and 2-C-methyl-D-erythritol 4-phosphate (MEP).</text>
</comment>
<evidence type="ECO:0000256" key="5">
    <source>
        <dbReference type="ARBA" id="ARBA00022695"/>
    </source>
</evidence>
<dbReference type="InterPro" id="IPR034683">
    <property type="entry name" value="IspD/TarI"/>
</dbReference>
<evidence type="ECO:0000256" key="7">
    <source>
        <dbReference type="HAMAP-Rule" id="MF_00108"/>
    </source>
</evidence>
<dbReference type="Proteomes" id="UP000677436">
    <property type="component" value="Chromosome"/>
</dbReference>
<dbReference type="UniPathway" id="UPA00056">
    <property type="reaction ID" value="UER00093"/>
</dbReference>
<keyword evidence="5 7" id="KW-0548">Nucleotidyltransferase</keyword>
<dbReference type="NCBIfam" id="TIGR00453">
    <property type="entry name" value="ispD"/>
    <property type="match status" value="1"/>
</dbReference>
<dbReference type="AlphaFoldDB" id="A0A8D5UBE6"/>
<comment type="pathway">
    <text evidence="2 7">Isoprenoid biosynthesis; isopentenyl diphosphate biosynthesis via DXP pathway; isopentenyl diphosphate from 1-deoxy-D-xylulose 5-phosphate: step 2/6.</text>
</comment>
<feature type="site" description="Positions MEP for the nucleophilic attack" evidence="7">
    <location>
        <position position="152"/>
    </location>
</feature>
<comment type="catalytic activity">
    <reaction evidence="1 7">
        <text>2-C-methyl-D-erythritol 4-phosphate + CTP + H(+) = 4-CDP-2-C-methyl-D-erythritol + diphosphate</text>
        <dbReference type="Rhea" id="RHEA:13429"/>
        <dbReference type="ChEBI" id="CHEBI:15378"/>
        <dbReference type="ChEBI" id="CHEBI:33019"/>
        <dbReference type="ChEBI" id="CHEBI:37563"/>
        <dbReference type="ChEBI" id="CHEBI:57823"/>
        <dbReference type="ChEBI" id="CHEBI:58262"/>
        <dbReference type="EC" id="2.7.7.60"/>
    </reaction>
</comment>
<dbReference type="Pfam" id="PF01128">
    <property type="entry name" value="IspD"/>
    <property type="match status" value="1"/>
</dbReference>
<keyword evidence="6 7" id="KW-0414">Isoprene biosynthesis</keyword>
<dbReference type="PANTHER" id="PTHR32125">
    <property type="entry name" value="2-C-METHYL-D-ERYTHRITOL 4-PHOSPHATE CYTIDYLYLTRANSFERASE, CHLOROPLASTIC"/>
    <property type="match status" value="1"/>
</dbReference>
<reference evidence="8" key="2">
    <citation type="journal article" date="2021" name="Microbiol. Resour. Announc.">
        <title>Complete Genome Sequence of Polycladomyces abyssicola JIR-001T, Isolated from Hemipelagic Sediment in Deep Seawater.</title>
        <authorList>
            <person name="Tsubouchi T."/>
            <person name="Kaneko Y."/>
        </authorList>
    </citation>
    <scope>NUCLEOTIDE SEQUENCE</scope>
    <source>
        <strain evidence="8">JIR-001</strain>
    </source>
</reference>
<dbReference type="HAMAP" id="MF_00108">
    <property type="entry name" value="IspD"/>
    <property type="match status" value="1"/>
</dbReference>
<sequence length="229" mass="25118">MSVGVIIPAAGRGKRMGTKVSKQFLPLGDKPVLIHTLMVFETHPEVDEIVVVAGAGEVSRVEEMVAQYGLEKISAVATGGQERQDSVRSGLEHLQTEWVLVHDAARPFVTHGHITELLKVVRLHGAAILAVPVKDTIKQVDPAGIVERTPDRQSLWAVQTPQAFRRSLLVQAHQRALEQGMTGTDDAMLVEELGIDVRVVMGDYQNIKLTTPEDLAIAEAIWKMRGTER</sequence>
<accession>A0A8D5UBE6</accession>
<dbReference type="KEGG" id="pabs:JIR001_01490"/>
<evidence type="ECO:0000256" key="2">
    <source>
        <dbReference type="ARBA" id="ARBA00004787"/>
    </source>
</evidence>
<feature type="site" description="Positions MEP for the nucleophilic attack" evidence="7">
    <location>
        <position position="208"/>
    </location>
</feature>
<evidence type="ECO:0000256" key="4">
    <source>
        <dbReference type="ARBA" id="ARBA00022679"/>
    </source>
</evidence>
<dbReference type="FunFam" id="3.90.550.10:FF:000003">
    <property type="entry name" value="2-C-methyl-D-erythritol 4-phosphate cytidylyltransferase"/>
    <property type="match status" value="1"/>
</dbReference>
<dbReference type="InterPro" id="IPR018294">
    <property type="entry name" value="ISPD_synthase_CS"/>
</dbReference>
<dbReference type="PROSITE" id="PS01295">
    <property type="entry name" value="ISPD"/>
    <property type="match status" value="1"/>
</dbReference>
<evidence type="ECO:0000256" key="3">
    <source>
        <dbReference type="ARBA" id="ARBA00009789"/>
    </source>
</evidence>
<evidence type="ECO:0000313" key="9">
    <source>
        <dbReference type="Proteomes" id="UP000677436"/>
    </source>
</evidence>
<reference evidence="8" key="1">
    <citation type="journal article" date="2013" name="Int. J. Syst. Evol. Microbiol.">
        <title>Polycladomyces abyssicola gen. nov., sp. nov., a thermophilic filamentous bacterium isolated from hemipelagic sediment.</title>
        <authorList>
            <person name="Tsubouchi T."/>
            <person name="Shimane Y."/>
            <person name="Mori K."/>
            <person name="Usui K."/>
            <person name="Hiraki T."/>
            <person name="Tame A."/>
            <person name="Uematsu K."/>
            <person name="Maruyama T."/>
            <person name="Hatada Y."/>
        </authorList>
    </citation>
    <scope>NUCLEOTIDE SEQUENCE</scope>
    <source>
        <strain evidence="8">JIR-001</strain>
    </source>
</reference>
<protein>
    <recommendedName>
        <fullName evidence="7">2-C-methyl-D-erythritol 4-phosphate cytidylyltransferase</fullName>
        <ecNumber evidence="7">2.7.7.60</ecNumber>
    </recommendedName>
    <alternativeName>
        <fullName evidence="7">4-diphosphocytidyl-2C-methyl-D-erythritol synthase</fullName>
    </alternativeName>
    <alternativeName>
        <fullName evidence="7">MEP cytidylyltransferase</fullName>
        <shortName evidence="7">MCT</shortName>
    </alternativeName>
</protein>
<dbReference type="EC" id="2.7.7.60" evidence="7"/>
<dbReference type="EMBL" id="AP024601">
    <property type="protein sequence ID" value="BCU80366.1"/>
    <property type="molecule type" value="Genomic_DNA"/>
</dbReference>
<proteinExistence type="inferred from homology"/>
<dbReference type="InterPro" id="IPR001228">
    <property type="entry name" value="IspD"/>
</dbReference>
<name>A0A8D5UBE6_9BACL</name>
<feature type="site" description="Transition state stabilizer" evidence="7">
    <location>
        <position position="15"/>
    </location>
</feature>
<dbReference type="GO" id="GO:0050518">
    <property type="term" value="F:2-C-methyl-D-erythritol 4-phosphate cytidylyltransferase activity"/>
    <property type="evidence" value="ECO:0007669"/>
    <property type="project" value="UniProtKB-UniRule"/>
</dbReference>
<dbReference type="CDD" id="cd02516">
    <property type="entry name" value="CDP-ME_synthetase"/>
    <property type="match status" value="1"/>
</dbReference>
<evidence type="ECO:0000256" key="1">
    <source>
        <dbReference type="ARBA" id="ARBA00001282"/>
    </source>
</evidence>
<gene>
    <name evidence="7" type="primary">ispD</name>
    <name evidence="8" type="ORF">JIR001_01490</name>
</gene>
<comment type="similarity">
    <text evidence="3 7">Belongs to the IspD/TarI cytidylyltransferase family. IspD subfamily.</text>
</comment>
<dbReference type="GO" id="GO:0019288">
    <property type="term" value="P:isopentenyl diphosphate biosynthetic process, methylerythritol 4-phosphate pathway"/>
    <property type="evidence" value="ECO:0007669"/>
    <property type="project" value="UniProtKB-UniRule"/>
</dbReference>
<evidence type="ECO:0000313" key="8">
    <source>
        <dbReference type="EMBL" id="BCU80366.1"/>
    </source>
</evidence>
<evidence type="ECO:0000256" key="6">
    <source>
        <dbReference type="ARBA" id="ARBA00023229"/>
    </source>
</evidence>
<dbReference type="InterPro" id="IPR029044">
    <property type="entry name" value="Nucleotide-diphossugar_trans"/>
</dbReference>